<dbReference type="RefSeq" id="WP_210791890.1">
    <property type="nucleotide sequence ID" value="NZ_JAGPXB010000025.1"/>
</dbReference>
<protein>
    <submittedName>
        <fullName evidence="2">Uncharacterized protein</fullName>
    </submittedName>
</protein>
<proteinExistence type="predicted"/>
<keyword evidence="1" id="KW-0472">Membrane</keyword>
<evidence type="ECO:0000313" key="2">
    <source>
        <dbReference type="EMBL" id="MBQ0910024.1"/>
    </source>
</evidence>
<feature type="transmembrane region" description="Helical" evidence="1">
    <location>
        <begin position="74"/>
        <end position="90"/>
    </location>
</feature>
<keyword evidence="1" id="KW-0812">Transmembrane</keyword>
<accession>A0ABS5D7M2</accession>
<feature type="transmembrane region" description="Helical" evidence="1">
    <location>
        <begin position="46"/>
        <end position="67"/>
    </location>
</feature>
<dbReference type="EMBL" id="JAGPXB010000025">
    <property type="protein sequence ID" value="MBQ0910024.1"/>
    <property type="molecule type" value="Genomic_DNA"/>
</dbReference>
<dbReference type="Proteomes" id="UP000679008">
    <property type="component" value="Unassembled WGS sequence"/>
</dbReference>
<evidence type="ECO:0000256" key="1">
    <source>
        <dbReference type="SAM" id="Phobius"/>
    </source>
</evidence>
<gene>
    <name evidence="2" type="ORF">KBJ98_15030</name>
</gene>
<reference evidence="2 3" key="1">
    <citation type="submission" date="2021-04" db="EMBL/GenBank/DDBJ databases">
        <title>Description of novel Flavobacterium sp. F-328.</title>
        <authorList>
            <person name="Saticioglu I.B."/>
        </authorList>
    </citation>
    <scope>NUCLEOTIDE SEQUENCE [LARGE SCALE GENOMIC DNA]</scope>
    <source>
        <strain evidence="2 3">F-328</strain>
    </source>
</reference>
<keyword evidence="3" id="KW-1185">Reference proteome</keyword>
<organism evidence="2 3">
    <name type="scientific">Flavobacterium erciyesense</name>
    <dbReference type="NCBI Taxonomy" id="2825842"/>
    <lineage>
        <taxon>Bacteria</taxon>
        <taxon>Pseudomonadati</taxon>
        <taxon>Bacteroidota</taxon>
        <taxon>Flavobacteriia</taxon>
        <taxon>Flavobacteriales</taxon>
        <taxon>Flavobacteriaceae</taxon>
        <taxon>Flavobacterium</taxon>
    </lineage>
</organism>
<evidence type="ECO:0000313" key="3">
    <source>
        <dbReference type="Proteomes" id="UP000679008"/>
    </source>
</evidence>
<name>A0ABS5D7M2_9FLAO</name>
<sequence length="95" mass="10788">MKTKTIIITILLLFITVMLAGGGHGTYLPAKIFYPYTMIISELQDIIGIPALILAIIEIPIYVYIWIKRPNWKYYVIGMHVVGILIAFTIKSNSF</sequence>
<keyword evidence="1" id="KW-1133">Transmembrane helix</keyword>
<comment type="caution">
    <text evidence="2">The sequence shown here is derived from an EMBL/GenBank/DDBJ whole genome shotgun (WGS) entry which is preliminary data.</text>
</comment>